<evidence type="ECO:0000313" key="3">
    <source>
        <dbReference type="Proteomes" id="UP001054252"/>
    </source>
</evidence>
<organism evidence="2 3">
    <name type="scientific">Rubroshorea leprosula</name>
    <dbReference type="NCBI Taxonomy" id="152421"/>
    <lineage>
        <taxon>Eukaryota</taxon>
        <taxon>Viridiplantae</taxon>
        <taxon>Streptophyta</taxon>
        <taxon>Embryophyta</taxon>
        <taxon>Tracheophyta</taxon>
        <taxon>Spermatophyta</taxon>
        <taxon>Magnoliopsida</taxon>
        <taxon>eudicotyledons</taxon>
        <taxon>Gunneridae</taxon>
        <taxon>Pentapetalae</taxon>
        <taxon>rosids</taxon>
        <taxon>malvids</taxon>
        <taxon>Malvales</taxon>
        <taxon>Dipterocarpaceae</taxon>
        <taxon>Rubroshorea</taxon>
    </lineage>
</organism>
<keyword evidence="1" id="KW-0812">Transmembrane</keyword>
<dbReference type="PANTHER" id="PTHR13304:SF0">
    <property type="entry name" value="GLYCOSYLPHOSPHATIDYLINOSITOL ANCHOR ATTACHMENT 1 PROTEIN"/>
    <property type="match status" value="1"/>
</dbReference>
<comment type="caution">
    <text evidence="2">The sequence shown here is derived from an EMBL/GenBank/DDBJ whole genome shotgun (WGS) entry which is preliminary data.</text>
</comment>
<dbReference type="InterPro" id="IPR007246">
    <property type="entry name" value="Gaa1"/>
</dbReference>
<accession>A0AAV5LIW4</accession>
<protein>
    <submittedName>
        <fullName evidence="2">Uncharacterized protein</fullName>
    </submittedName>
</protein>
<name>A0AAV5LIW4_9ROSI</name>
<reference evidence="2 3" key="1">
    <citation type="journal article" date="2021" name="Commun. Biol.">
        <title>The genome of Shorea leprosula (Dipterocarpaceae) highlights the ecological relevance of drought in aseasonal tropical rainforests.</title>
        <authorList>
            <person name="Ng K.K.S."/>
            <person name="Kobayashi M.J."/>
            <person name="Fawcett J.A."/>
            <person name="Hatakeyama M."/>
            <person name="Paape T."/>
            <person name="Ng C.H."/>
            <person name="Ang C.C."/>
            <person name="Tnah L.H."/>
            <person name="Lee C.T."/>
            <person name="Nishiyama T."/>
            <person name="Sese J."/>
            <person name="O'Brien M.J."/>
            <person name="Copetti D."/>
            <person name="Mohd Noor M.I."/>
            <person name="Ong R.C."/>
            <person name="Putra M."/>
            <person name="Sireger I.Z."/>
            <person name="Indrioko S."/>
            <person name="Kosugi Y."/>
            <person name="Izuno A."/>
            <person name="Isagi Y."/>
            <person name="Lee S.L."/>
            <person name="Shimizu K.K."/>
        </authorList>
    </citation>
    <scope>NUCLEOTIDE SEQUENCE [LARGE SCALE GENOMIC DNA]</scope>
    <source>
        <strain evidence="2">214</strain>
    </source>
</reference>
<dbReference type="Proteomes" id="UP001054252">
    <property type="component" value="Unassembled WGS sequence"/>
</dbReference>
<dbReference type="GO" id="GO:0016255">
    <property type="term" value="P:attachment of GPI anchor to protein"/>
    <property type="evidence" value="ECO:0007669"/>
    <property type="project" value="TreeGrafter"/>
</dbReference>
<keyword evidence="3" id="KW-1185">Reference proteome</keyword>
<feature type="transmembrane region" description="Helical" evidence="1">
    <location>
        <begin position="25"/>
        <end position="51"/>
    </location>
</feature>
<keyword evidence="1" id="KW-1133">Transmembrane helix</keyword>
<keyword evidence="1" id="KW-0472">Membrane</keyword>
<gene>
    <name evidence="2" type="ORF">SLEP1_g45282</name>
</gene>
<dbReference type="AlphaFoldDB" id="A0AAV5LIW4"/>
<sequence length="146" mass="16045">MADGKSETPTEKETPKPKPRSIVRLGIFLISHSFLVSVVCSTAGVLALLFLPVLAKNTYISENALMPGSASPMISKQEVLDGNKLVKDLTNLNSKYLDGGIESRRIIAKYMSDLGAEVSYHKFHPQSNRFHPLHFFSDPDSGAQEL</sequence>
<evidence type="ECO:0000256" key="1">
    <source>
        <dbReference type="SAM" id="Phobius"/>
    </source>
</evidence>
<dbReference type="GO" id="GO:0042765">
    <property type="term" value="C:GPI-anchor transamidase complex"/>
    <property type="evidence" value="ECO:0007669"/>
    <property type="project" value="InterPro"/>
</dbReference>
<evidence type="ECO:0000313" key="2">
    <source>
        <dbReference type="EMBL" id="GKV37225.1"/>
    </source>
</evidence>
<dbReference type="EMBL" id="BPVZ01000121">
    <property type="protein sequence ID" value="GKV37225.1"/>
    <property type="molecule type" value="Genomic_DNA"/>
</dbReference>
<proteinExistence type="predicted"/>
<dbReference type="PANTHER" id="PTHR13304">
    <property type="entry name" value="GLYCOSYLPHOSPHATIDYLINOSITOL ANCHOR ATTACHMENT 1 PROTEIN"/>
    <property type="match status" value="1"/>
</dbReference>